<sequence>MASILAAGLVGFGSVSPALADGKPGTTAPAPAGGFGTLALCGDTEDVNLYNGGIKAGEAHWTVGCPNSTAVKITGWSEDHRADGLCVQVYALIGSTWHYGPRSCPNGDVDNFELNGSGRPIEVYARLIA</sequence>
<feature type="chain" id="PRO_5047379496" description="Secreted protein" evidence="1">
    <location>
        <begin position="21"/>
        <end position="129"/>
    </location>
</feature>
<gene>
    <name evidence="2" type="ORF">ABZ071_34130</name>
</gene>
<organism evidence="2 3">
    <name type="scientific">Micromonospora fulviviridis</name>
    <dbReference type="NCBI Taxonomy" id="47860"/>
    <lineage>
        <taxon>Bacteria</taxon>
        <taxon>Bacillati</taxon>
        <taxon>Actinomycetota</taxon>
        <taxon>Actinomycetes</taxon>
        <taxon>Micromonosporales</taxon>
        <taxon>Micromonosporaceae</taxon>
        <taxon>Micromonospora</taxon>
    </lineage>
</organism>
<evidence type="ECO:0000256" key="1">
    <source>
        <dbReference type="SAM" id="SignalP"/>
    </source>
</evidence>
<evidence type="ECO:0000313" key="2">
    <source>
        <dbReference type="EMBL" id="MEU0156820.1"/>
    </source>
</evidence>
<keyword evidence="1" id="KW-0732">Signal</keyword>
<protein>
    <recommendedName>
        <fullName evidence="4">Secreted protein</fullName>
    </recommendedName>
</protein>
<evidence type="ECO:0000313" key="3">
    <source>
        <dbReference type="Proteomes" id="UP001550348"/>
    </source>
</evidence>
<comment type="caution">
    <text evidence="2">The sequence shown here is derived from an EMBL/GenBank/DDBJ whole genome shotgun (WGS) entry which is preliminary data.</text>
</comment>
<feature type="signal peptide" evidence="1">
    <location>
        <begin position="1"/>
        <end position="20"/>
    </location>
</feature>
<proteinExistence type="predicted"/>
<dbReference type="Proteomes" id="UP001550348">
    <property type="component" value="Unassembled WGS sequence"/>
</dbReference>
<reference evidence="2 3" key="1">
    <citation type="submission" date="2024-06" db="EMBL/GenBank/DDBJ databases">
        <title>The Natural Products Discovery Center: Release of the First 8490 Sequenced Strains for Exploring Actinobacteria Biosynthetic Diversity.</title>
        <authorList>
            <person name="Kalkreuter E."/>
            <person name="Kautsar S.A."/>
            <person name="Yang D."/>
            <person name="Bader C.D."/>
            <person name="Teijaro C.N."/>
            <person name="Fluegel L."/>
            <person name="Davis C.M."/>
            <person name="Simpson J.R."/>
            <person name="Lauterbach L."/>
            <person name="Steele A.D."/>
            <person name="Gui C."/>
            <person name="Meng S."/>
            <person name="Li G."/>
            <person name="Viehrig K."/>
            <person name="Ye F."/>
            <person name="Su P."/>
            <person name="Kiefer A.F."/>
            <person name="Nichols A."/>
            <person name="Cepeda A.J."/>
            <person name="Yan W."/>
            <person name="Fan B."/>
            <person name="Jiang Y."/>
            <person name="Adhikari A."/>
            <person name="Zheng C.-J."/>
            <person name="Schuster L."/>
            <person name="Cowan T.M."/>
            <person name="Smanski M.J."/>
            <person name="Chevrette M.G."/>
            <person name="De Carvalho L.P.S."/>
            <person name="Shen B."/>
        </authorList>
    </citation>
    <scope>NUCLEOTIDE SEQUENCE [LARGE SCALE GENOMIC DNA]</scope>
    <source>
        <strain evidence="2 3">NPDC006286</strain>
    </source>
</reference>
<accession>A0ABV2VVJ8</accession>
<name>A0ABV2VVJ8_9ACTN</name>
<keyword evidence="3" id="KW-1185">Reference proteome</keyword>
<evidence type="ECO:0008006" key="4">
    <source>
        <dbReference type="Google" id="ProtNLM"/>
    </source>
</evidence>
<dbReference type="EMBL" id="JBEXRX010000239">
    <property type="protein sequence ID" value="MEU0156820.1"/>
    <property type="molecule type" value="Genomic_DNA"/>
</dbReference>
<dbReference type="RefSeq" id="WP_355668304.1">
    <property type="nucleotide sequence ID" value="NZ_JBEXRX010000239.1"/>
</dbReference>